<evidence type="ECO:0000313" key="2">
    <source>
        <dbReference type="Proteomes" id="UP000299102"/>
    </source>
</evidence>
<protein>
    <submittedName>
        <fullName evidence="1">Uncharacterized protein</fullName>
    </submittedName>
</protein>
<keyword evidence="2" id="KW-1185">Reference proteome</keyword>
<evidence type="ECO:0000313" key="1">
    <source>
        <dbReference type="EMBL" id="GBP51284.1"/>
    </source>
</evidence>
<proteinExistence type="predicted"/>
<reference evidence="1 2" key="1">
    <citation type="journal article" date="2019" name="Commun. Biol.">
        <title>The bagworm genome reveals a unique fibroin gene that provides high tensile strength.</title>
        <authorList>
            <person name="Kono N."/>
            <person name="Nakamura H."/>
            <person name="Ohtoshi R."/>
            <person name="Tomita M."/>
            <person name="Numata K."/>
            <person name="Arakawa K."/>
        </authorList>
    </citation>
    <scope>NUCLEOTIDE SEQUENCE [LARGE SCALE GENOMIC DNA]</scope>
</reference>
<sequence length="138" mass="16365">MRQKNIELETELDRPKERSDRLDLTRIIKNTCVQFTRGRSKTFGKLNFERMRWMQYQERDEYRVIYYLLVSMALLRFIEFQIETVLNKCPLSKSYPSIRKRRIDQATARPTPTAVRCGRRGRCARGDVQTAGDGADRL</sequence>
<gene>
    <name evidence="1" type="ORF">EVAR_34069_1</name>
</gene>
<dbReference type="Proteomes" id="UP000299102">
    <property type="component" value="Unassembled WGS sequence"/>
</dbReference>
<organism evidence="1 2">
    <name type="scientific">Eumeta variegata</name>
    <name type="common">Bagworm moth</name>
    <name type="synonym">Eumeta japonica</name>
    <dbReference type="NCBI Taxonomy" id="151549"/>
    <lineage>
        <taxon>Eukaryota</taxon>
        <taxon>Metazoa</taxon>
        <taxon>Ecdysozoa</taxon>
        <taxon>Arthropoda</taxon>
        <taxon>Hexapoda</taxon>
        <taxon>Insecta</taxon>
        <taxon>Pterygota</taxon>
        <taxon>Neoptera</taxon>
        <taxon>Endopterygota</taxon>
        <taxon>Lepidoptera</taxon>
        <taxon>Glossata</taxon>
        <taxon>Ditrysia</taxon>
        <taxon>Tineoidea</taxon>
        <taxon>Psychidae</taxon>
        <taxon>Oiketicinae</taxon>
        <taxon>Eumeta</taxon>
    </lineage>
</organism>
<accession>A0A4C1WME1</accession>
<comment type="caution">
    <text evidence="1">The sequence shown here is derived from an EMBL/GenBank/DDBJ whole genome shotgun (WGS) entry which is preliminary data.</text>
</comment>
<dbReference type="EMBL" id="BGZK01000579">
    <property type="protein sequence ID" value="GBP51284.1"/>
    <property type="molecule type" value="Genomic_DNA"/>
</dbReference>
<dbReference type="AlphaFoldDB" id="A0A4C1WME1"/>
<name>A0A4C1WME1_EUMVA</name>